<reference evidence="1" key="1">
    <citation type="submission" date="2020-11" db="EMBL/GenBank/DDBJ databases">
        <title>Isolation and identification of active actinomycetes.</title>
        <authorList>
            <person name="Sun X."/>
        </authorList>
    </citation>
    <scope>NUCLEOTIDE SEQUENCE</scope>
    <source>
        <strain evidence="1">NEAU-A11</strain>
    </source>
</reference>
<dbReference type="AlphaFoldDB" id="A0A931CBX8"/>
<dbReference type="RefSeq" id="WP_196416308.1">
    <property type="nucleotide sequence ID" value="NZ_JADQTO010000011.1"/>
</dbReference>
<evidence type="ECO:0000313" key="1">
    <source>
        <dbReference type="EMBL" id="MBG0564531.1"/>
    </source>
</evidence>
<comment type="caution">
    <text evidence="1">The sequence shown here is derived from an EMBL/GenBank/DDBJ whole genome shotgun (WGS) entry which is preliminary data.</text>
</comment>
<accession>A0A931CBX8</accession>
<gene>
    <name evidence="1" type="ORF">I4J89_24085</name>
</gene>
<dbReference type="CDD" id="cd01983">
    <property type="entry name" value="SIMIBI"/>
    <property type="match status" value="1"/>
</dbReference>
<keyword evidence="2" id="KW-1185">Reference proteome</keyword>
<proteinExistence type="predicted"/>
<name>A0A931CBX8_9ACTN</name>
<dbReference type="SUPFAM" id="SSF52540">
    <property type="entry name" value="P-loop containing nucleoside triphosphate hydrolases"/>
    <property type="match status" value="2"/>
</dbReference>
<protein>
    <recommendedName>
        <fullName evidence="3">Adenylyl-sulfate kinase</fullName>
    </recommendedName>
</protein>
<dbReference type="InterPro" id="IPR027417">
    <property type="entry name" value="P-loop_NTPase"/>
</dbReference>
<dbReference type="Proteomes" id="UP000598146">
    <property type="component" value="Unassembled WGS sequence"/>
</dbReference>
<sequence>MAGLPVLWLYGTSGAGKTTVAWELFTRLAGEGTAVGYVDIDQLGMCYGPPTPEHWAPEPAGDHGRHRLQARTLNAVLAGFRDAGARGVIVPGVTDPERGVETGLVPNGVVTSCRLDVGEAELARRLRARNSPHDDVAQAVAHAETLDRAVPRAVCVDTTGLSVAEVADRVSARTGWTPAGIPVTVPSPGRPAPPGEILWISGPAAIGKSTVGWLVYHQLRQAGTHAAFVDLDQIGFHRPARAADPGNHRLKAANLAAVWREFRASGAECLVAVGPLERPEGLEAYATALPATTITLCRLTASRAVLAERVTRRGHGLKPANGMAGDELIGQPAARLAEVVDRSARILDRLTGVGDLDVDTDRRPPEEIATEIRRKWISATARGWGTLAR</sequence>
<organism evidence="1 2">
    <name type="scientific">Actinoplanes aureus</name>
    <dbReference type="NCBI Taxonomy" id="2792083"/>
    <lineage>
        <taxon>Bacteria</taxon>
        <taxon>Bacillati</taxon>
        <taxon>Actinomycetota</taxon>
        <taxon>Actinomycetes</taxon>
        <taxon>Micromonosporales</taxon>
        <taxon>Micromonosporaceae</taxon>
        <taxon>Actinoplanes</taxon>
    </lineage>
</organism>
<evidence type="ECO:0008006" key="3">
    <source>
        <dbReference type="Google" id="ProtNLM"/>
    </source>
</evidence>
<evidence type="ECO:0000313" key="2">
    <source>
        <dbReference type="Proteomes" id="UP000598146"/>
    </source>
</evidence>
<dbReference type="Gene3D" id="3.40.50.300">
    <property type="entry name" value="P-loop containing nucleotide triphosphate hydrolases"/>
    <property type="match status" value="2"/>
</dbReference>
<dbReference type="EMBL" id="JADQTO010000011">
    <property type="protein sequence ID" value="MBG0564531.1"/>
    <property type="molecule type" value="Genomic_DNA"/>
</dbReference>